<keyword evidence="1" id="KW-0472">Membrane</keyword>
<name>A0A917BH56_9ACTN</name>
<evidence type="ECO:0000256" key="1">
    <source>
        <dbReference type="SAM" id="Phobius"/>
    </source>
</evidence>
<accession>A0A917BH56</accession>
<keyword evidence="1" id="KW-0812">Transmembrane</keyword>
<keyword evidence="1" id="KW-1133">Transmembrane helix</keyword>
<feature type="transmembrane region" description="Helical" evidence="1">
    <location>
        <begin position="40"/>
        <end position="58"/>
    </location>
</feature>
<sequence length="195" mass="21288">MAASGRRTRRSARLTGALSLLVLAGVVVVAAVVLGDLLAVSVAAVAALAAGTTSYLLVRGELLAARRANAVERRDLAREYRDLFARRADETTRQHDRLREALGHTERRASGAEAMLGDVRRRLGEAEDRYAAMEAYAVSESREDEQTLPVRLGERGPSLPEWARLESDPVQALLAWEEHAGRVAGAERTELRKHA</sequence>
<proteinExistence type="predicted"/>
<dbReference type="RefSeq" id="WP_188779521.1">
    <property type="nucleotide sequence ID" value="NZ_BMKQ01000001.1"/>
</dbReference>
<reference evidence="2" key="2">
    <citation type="submission" date="2020-09" db="EMBL/GenBank/DDBJ databases">
        <authorList>
            <person name="Sun Q."/>
            <person name="Zhou Y."/>
        </authorList>
    </citation>
    <scope>NUCLEOTIDE SEQUENCE</scope>
    <source>
        <strain evidence="2">CGMCC 1.16067</strain>
    </source>
</reference>
<evidence type="ECO:0000313" key="2">
    <source>
        <dbReference type="EMBL" id="GGF45088.1"/>
    </source>
</evidence>
<comment type="caution">
    <text evidence="2">The sequence shown here is derived from an EMBL/GenBank/DDBJ whole genome shotgun (WGS) entry which is preliminary data.</text>
</comment>
<organism evidence="2 3">
    <name type="scientific">Marmoricola endophyticus</name>
    <dbReference type="NCBI Taxonomy" id="2040280"/>
    <lineage>
        <taxon>Bacteria</taxon>
        <taxon>Bacillati</taxon>
        <taxon>Actinomycetota</taxon>
        <taxon>Actinomycetes</taxon>
        <taxon>Propionibacteriales</taxon>
        <taxon>Nocardioidaceae</taxon>
        <taxon>Marmoricola</taxon>
    </lineage>
</organism>
<dbReference type="Proteomes" id="UP000649179">
    <property type="component" value="Unassembled WGS sequence"/>
</dbReference>
<gene>
    <name evidence="2" type="ORF">GCM10011519_18650</name>
</gene>
<dbReference type="AlphaFoldDB" id="A0A917BH56"/>
<keyword evidence="3" id="KW-1185">Reference proteome</keyword>
<reference evidence="2" key="1">
    <citation type="journal article" date="2014" name="Int. J. Syst. Evol. Microbiol.">
        <title>Complete genome sequence of Corynebacterium casei LMG S-19264T (=DSM 44701T), isolated from a smear-ripened cheese.</title>
        <authorList>
            <consortium name="US DOE Joint Genome Institute (JGI-PGF)"/>
            <person name="Walter F."/>
            <person name="Albersmeier A."/>
            <person name="Kalinowski J."/>
            <person name="Ruckert C."/>
        </authorList>
    </citation>
    <scope>NUCLEOTIDE SEQUENCE</scope>
    <source>
        <strain evidence="2">CGMCC 1.16067</strain>
    </source>
</reference>
<evidence type="ECO:0000313" key="3">
    <source>
        <dbReference type="Proteomes" id="UP000649179"/>
    </source>
</evidence>
<protein>
    <submittedName>
        <fullName evidence="2">Uncharacterized protein</fullName>
    </submittedName>
</protein>
<dbReference type="EMBL" id="BMKQ01000001">
    <property type="protein sequence ID" value="GGF45088.1"/>
    <property type="molecule type" value="Genomic_DNA"/>
</dbReference>